<comment type="similarity">
    <text evidence="7">Belongs to the D-isomer specific 2-hydroxyacid dehydrogenase family.</text>
</comment>
<dbReference type="InterPro" id="IPR006140">
    <property type="entry name" value="D-isomer_DH_NAD-bd"/>
</dbReference>
<dbReference type="PROSITE" id="PS00065">
    <property type="entry name" value="D_2_HYDROXYACID_DH_1"/>
    <property type="match status" value="1"/>
</dbReference>
<evidence type="ECO:0000256" key="2">
    <source>
        <dbReference type="ARBA" id="ARBA00021582"/>
    </source>
</evidence>
<feature type="domain" description="D-isomer specific 2-hydroxyacid dehydrogenase catalytic" evidence="8">
    <location>
        <begin position="6"/>
        <end position="306"/>
    </location>
</feature>
<keyword evidence="5 7" id="KW-0560">Oxidoreductase</keyword>
<dbReference type="GeneID" id="108569184"/>
<evidence type="ECO:0000256" key="7">
    <source>
        <dbReference type="RuleBase" id="RU003719"/>
    </source>
</evidence>
<dbReference type="Pfam" id="PF02826">
    <property type="entry name" value="2-Hacid_dh_C"/>
    <property type="match status" value="1"/>
</dbReference>
<name>A0ABM1NH40_NICVS</name>
<reference evidence="11" key="1">
    <citation type="submission" date="2025-08" db="UniProtKB">
        <authorList>
            <consortium name="RefSeq"/>
        </authorList>
    </citation>
    <scope>IDENTIFICATION</scope>
    <source>
        <tissue evidence="11">Whole Larva</tissue>
    </source>
</reference>
<evidence type="ECO:0000256" key="6">
    <source>
        <dbReference type="ARBA" id="ARBA00023027"/>
    </source>
</evidence>
<evidence type="ECO:0000313" key="10">
    <source>
        <dbReference type="Proteomes" id="UP000695000"/>
    </source>
</evidence>
<keyword evidence="6" id="KW-0520">NAD</keyword>
<keyword evidence="3" id="KW-0597">Phosphoprotein</keyword>
<evidence type="ECO:0000256" key="3">
    <source>
        <dbReference type="ARBA" id="ARBA00022553"/>
    </source>
</evidence>
<gene>
    <name evidence="11" type="primary">LOC108569184</name>
</gene>
<dbReference type="RefSeq" id="XP_017786140.1">
    <property type="nucleotide sequence ID" value="XM_017930651.1"/>
</dbReference>
<dbReference type="InterPro" id="IPR029752">
    <property type="entry name" value="D-isomer_DH_CS1"/>
</dbReference>
<protein>
    <recommendedName>
        <fullName evidence="2">D-3-phosphoglycerate dehydrogenase</fullName>
    </recommendedName>
</protein>
<dbReference type="InterPro" id="IPR036291">
    <property type="entry name" value="NAD(P)-bd_dom_sf"/>
</dbReference>
<dbReference type="InterPro" id="IPR006139">
    <property type="entry name" value="D-isomer_2_OHA_DH_cat_dom"/>
</dbReference>
<sequence length="327" mass="34971">MDVTKVLVADAVDLACVNLLKDHGIQVDCKLKLTNDQLIKEIDGYEGLIVRSDTKVTRDIIAASNKLRVIGRAGVGVDNIDIPAATEKGIIVLNAPGGNSISACELTCSLITCLARNVVSAAASLKAGKWERKLFSGHELHGKTLAIIGLGRIGKEVAIRMQAWGMNTIGFDPIVTKDDAAKFNVSKMELEEIWPLADYITVHTPLIEQTRNLINKTALASCKKGVRIINVARGGIINEADLLEALEAGICGGAALDVFLQEPPTDETTLKLIANDKVVATPHLGASTIEAQVRVAVEVAEQFIALTGKSKTYTKLFGVVNKSVLKE</sequence>
<dbReference type="PROSITE" id="PS00671">
    <property type="entry name" value="D_2_HYDROXYACID_DH_3"/>
    <property type="match status" value="1"/>
</dbReference>
<evidence type="ECO:0000256" key="1">
    <source>
        <dbReference type="ARBA" id="ARBA00011881"/>
    </source>
</evidence>
<accession>A0ABM1NH40</accession>
<evidence type="ECO:0000259" key="8">
    <source>
        <dbReference type="Pfam" id="PF00389"/>
    </source>
</evidence>
<dbReference type="Proteomes" id="UP000695000">
    <property type="component" value="Unplaced"/>
</dbReference>
<keyword evidence="4" id="KW-0007">Acetylation</keyword>
<dbReference type="SUPFAM" id="SSF51735">
    <property type="entry name" value="NAD(P)-binding Rossmann-fold domains"/>
    <property type="match status" value="1"/>
</dbReference>
<feature type="domain" description="D-isomer specific 2-hydroxyacid dehydrogenase NAD-binding" evidence="9">
    <location>
        <begin position="109"/>
        <end position="285"/>
    </location>
</feature>
<comment type="subunit">
    <text evidence="1">Homotetramer.</text>
</comment>
<organism evidence="10 11">
    <name type="scientific">Nicrophorus vespilloides</name>
    <name type="common">Boreal carrion beetle</name>
    <dbReference type="NCBI Taxonomy" id="110193"/>
    <lineage>
        <taxon>Eukaryota</taxon>
        <taxon>Metazoa</taxon>
        <taxon>Ecdysozoa</taxon>
        <taxon>Arthropoda</taxon>
        <taxon>Hexapoda</taxon>
        <taxon>Insecta</taxon>
        <taxon>Pterygota</taxon>
        <taxon>Neoptera</taxon>
        <taxon>Endopterygota</taxon>
        <taxon>Coleoptera</taxon>
        <taxon>Polyphaga</taxon>
        <taxon>Staphyliniformia</taxon>
        <taxon>Silphidae</taxon>
        <taxon>Nicrophorinae</taxon>
        <taxon>Nicrophorus</taxon>
    </lineage>
</organism>
<dbReference type="PANTHER" id="PTHR42938:SF22">
    <property type="entry name" value="D-3-PHOSPHOGLYCERATE DEHYDROGENASE"/>
    <property type="match status" value="1"/>
</dbReference>
<evidence type="ECO:0000313" key="11">
    <source>
        <dbReference type="RefSeq" id="XP_017786140.1"/>
    </source>
</evidence>
<evidence type="ECO:0000256" key="5">
    <source>
        <dbReference type="ARBA" id="ARBA00023002"/>
    </source>
</evidence>
<dbReference type="PANTHER" id="PTHR42938">
    <property type="entry name" value="FORMATE DEHYDROGENASE 1"/>
    <property type="match status" value="1"/>
</dbReference>
<dbReference type="InterPro" id="IPR029753">
    <property type="entry name" value="D-isomer_DH_CS"/>
</dbReference>
<dbReference type="CDD" id="cd12173">
    <property type="entry name" value="PGDH_4"/>
    <property type="match status" value="1"/>
</dbReference>
<keyword evidence="10" id="KW-1185">Reference proteome</keyword>
<dbReference type="Gene3D" id="3.40.50.720">
    <property type="entry name" value="NAD(P)-binding Rossmann-like Domain"/>
    <property type="match status" value="2"/>
</dbReference>
<dbReference type="SUPFAM" id="SSF52283">
    <property type="entry name" value="Formate/glycerate dehydrogenase catalytic domain-like"/>
    <property type="match status" value="1"/>
</dbReference>
<dbReference type="Pfam" id="PF00389">
    <property type="entry name" value="2-Hacid_dh"/>
    <property type="match status" value="1"/>
</dbReference>
<proteinExistence type="inferred from homology"/>
<evidence type="ECO:0000256" key="4">
    <source>
        <dbReference type="ARBA" id="ARBA00022990"/>
    </source>
</evidence>
<evidence type="ECO:0000259" key="9">
    <source>
        <dbReference type="Pfam" id="PF02826"/>
    </source>
</evidence>